<dbReference type="Gene3D" id="3.90.1140.10">
    <property type="entry name" value="Cyclic phosphodiesterase"/>
    <property type="match status" value="1"/>
</dbReference>
<keyword evidence="1" id="KW-0614">Plasmid</keyword>
<dbReference type="OrthoDB" id="793003at2"/>
<dbReference type="GO" id="GO:0016874">
    <property type="term" value="F:ligase activity"/>
    <property type="evidence" value="ECO:0007669"/>
    <property type="project" value="UniProtKB-KW"/>
</dbReference>
<dbReference type="AlphaFoldDB" id="A0A9Q8YGL8"/>
<dbReference type="SUPFAM" id="SSF55144">
    <property type="entry name" value="LigT-like"/>
    <property type="match status" value="1"/>
</dbReference>
<dbReference type="RefSeq" id="WP_110819050.1">
    <property type="nucleotide sequence ID" value="NZ_CAXURO020000003.1"/>
</dbReference>
<evidence type="ECO:0000313" key="1">
    <source>
        <dbReference type="EMBL" id="USJ27199.1"/>
    </source>
</evidence>
<organism evidence="1 2">
    <name type="scientific">Ensifer adhaerens</name>
    <name type="common">Sinorhizobium morelense</name>
    <dbReference type="NCBI Taxonomy" id="106592"/>
    <lineage>
        <taxon>Bacteria</taxon>
        <taxon>Pseudomonadati</taxon>
        <taxon>Pseudomonadota</taxon>
        <taxon>Alphaproteobacteria</taxon>
        <taxon>Hyphomicrobiales</taxon>
        <taxon>Rhizobiaceae</taxon>
        <taxon>Sinorhizobium/Ensifer group</taxon>
        <taxon>Ensifer</taxon>
    </lineage>
</organism>
<gene>
    <name evidence="1" type="ORF">NE863_32435</name>
</gene>
<sequence>MKTRKPLILTARIAEIDLEIFDRLRNAHFPSERNFLRAHLTMFHRLPGEHLERIVGELQAAATKRDQIRAQAASVRHLGAGVAFTIRSLELEDLYAELKRAFMPWLGGQDMQRWQPHITVQNRVSRSAADTLHRQLTHDFKPRSLRLEGLDLWRYLGGPWQLERAVCFEISALRTAPLAGSAAIVDDHR</sequence>
<evidence type="ECO:0000313" key="2">
    <source>
        <dbReference type="Proteomes" id="UP001055460"/>
    </source>
</evidence>
<dbReference type="Proteomes" id="UP001055460">
    <property type="component" value="Plasmid pB"/>
</dbReference>
<dbReference type="InterPro" id="IPR009097">
    <property type="entry name" value="Cyclic_Pdiesterase"/>
</dbReference>
<name>A0A9Q8YGL8_ENSAD</name>
<reference evidence="1" key="1">
    <citation type="submission" date="2022-06" db="EMBL/GenBank/DDBJ databases">
        <title>Physiological and biochemical characterization and genomic elucidation of a strain of the genus Ensifer adhaerens M8 that combines arsenic oxidation and chromium reduction.</title>
        <authorList>
            <person name="Li X."/>
            <person name="Yu c."/>
        </authorList>
    </citation>
    <scope>NUCLEOTIDE SEQUENCE</scope>
    <source>
        <strain evidence="1">M8</strain>
        <plasmid evidence="1">pB</plasmid>
    </source>
</reference>
<protein>
    <submittedName>
        <fullName evidence="1">2'-5' RNA ligase family protein</fullName>
    </submittedName>
</protein>
<proteinExistence type="predicted"/>
<keyword evidence="1" id="KW-0436">Ligase</keyword>
<accession>A0A9Q8YGL8</accession>
<geneLocation type="plasmid" evidence="1 2">
    <name>pB</name>
</geneLocation>
<dbReference type="EMBL" id="CP098809">
    <property type="protein sequence ID" value="USJ27199.1"/>
    <property type="molecule type" value="Genomic_DNA"/>
</dbReference>
<dbReference type="Pfam" id="PF13563">
    <property type="entry name" value="2_5_RNA_ligase2"/>
    <property type="match status" value="1"/>
</dbReference>